<dbReference type="Pfam" id="PF01124">
    <property type="entry name" value="MAPEG"/>
    <property type="match status" value="1"/>
</dbReference>
<evidence type="ECO:0000313" key="6">
    <source>
        <dbReference type="EMBL" id="CCO45539.1"/>
    </source>
</evidence>
<comment type="caution">
    <text evidence="6">The sequence shown here is derived from an EMBL/GenBank/DDBJ whole genome shotgun (WGS) entry which is preliminary data.</text>
</comment>
<evidence type="ECO:0000256" key="3">
    <source>
        <dbReference type="ARBA" id="ARBA00022989"/>
    </source>
</evidence>
<dbReference type="AlphaFoldDB" id="A0AAV2VLE5"/>
<feature type="transmembrane region" description="Helical" evidence="5">
    <location>
        <begin position="166"/>
        <end position="187"/>
    </location>
</feature>
<dbReference type="Proteomes" id="UP000018211">
    <property type="component" value="Unassembled WGS sequence"/>
</dbReference>
<dbReference type="EMBL" id="CAOF01000060">
    <property type="protein sequence ID" value="CCO45539.1"/>
    <property type="molecule type" value="Genomic_DNA"/>
</dbReference>
<keyword evidence="4 5" id="KW-0472">Membrane</keyword>
<evidence type="ECO:0000256" key="5">
    <source>
        <dbReference type="SAM" id="Phobius"/>
    </source>
</evidence>
<evidence type="ECO:0000256" key="2">
    <source>
        <dbReference type="ARBA" id="ARBA00022692"/>
    </source>
</evidence>
<proteinExistence type="predicted"/>
<evidence type="ECO:0000256" key="1">
    <source>
        <dbReference type="ARBA" id="ARBA00004370"/>
    </source>
</evidence>
<accession>A0AAV2VLE5</accession>
<feature type="transmembrane region" description="Helical" evidence="5">
    <location>
        <begin position="119"/>
        <end position="146"/>
    </location>
</feature>
<feature type="transmembrane region" description="Helical" evidence="5">
    <location>
        <begin position="45"/>
        <end position="66"/>
    </location>
</feature>
<evidence type="ECO:0000256" key="4">
    <source>
        <dbReference type="ARBA" id="ARBA00023136"/>
    </source>
</evidence>
<dbReference type="Gene3D" id="1.20.120.550">
    <property type="entry name" value="Membrane associated eicosanoid/glutathione metabolism-like domain"/>
    <property type="match status" value="1"/>
</dbReference>
<keyword evidence="2 5" id="KW-0812">Transmembrane</keyword>
<dbReference type="GO" id="GO:0016020">
    <property type="term" value="C:membrane"/>
    <property type="evidence" value="ECO:0007669"/>
    <property type="project" value="UniProtKB-SubCell"/>
</dbReference>
<gene>
    <name evidence="6" type="ORF">VIBNISOn1_1520049</name>
</gene>
<comment type="subcellular location">
    <subcellularLocation>
        <location evidence="1">Membrane</location>
    </subcellularLocation>
</comment>
<evidence type="ECO:0000313" key="7">
    <source>
        <dbReference type="Proteomes" id="UP000018211"/>
    </source>
</evidence>
<protein>
    <submittedName>
        <fullName evidence="6">Mapeg family protein</fullName>
    </submittedName>
</protein>
<dbReference type="InterPro" id="IPR001129">
    <property type="entry name" value="Membr-assoc_MAPEG"/>
</dbReference>
<sequence>MSELDEKQKKYMKFVLIYPFVVLIIGVAVNLLITNIPPLVPSIPSAPVLSSLAISGVLLAINHAWLMTATEATRVRYKLYVTPEEWEASDYNKQDATQVAWQELERTHNAHRNTTENTVCFLAVALPFLFVSPPSIIAYVWVVGFALARLGYTYGYLSGNDHFRSIFMTLSLLASFGIGSYLFIALIQ</sequence>
<dbReference type="RefSeq" id="WP_022610977.1">
    <property type="nucleotide sequence ID" value="NZ_LK391965.1"/>
</dbReference>
<keyword evidence="3 5" id="KW-1133">Transmembrane helix</keyword>
<organism evidence="6 7">
    <name type="scientific">Vibrio nigripulchritudo SOn1</name>
    <dbReference type="NCBI Taxonomy" id="1238450"/>
    <lineage>
        <taxon>Bacteria</taxon>
        <taxon>Pseudomonadati</taxon>
        <taxon>Pseudomonadota</taxon>
        <taxon>Gammaproteobacteria</taxon>
        <taxon>Vibrionales</taxon>
        <taxon>Vibrionaceae</taxon>
        <taxon>Vibrio</taxon>
    </lineage>
</organism>
<dbReference type="SUPFAM" id="SSF161084">
    <property type="entry name" value="MAPEG domain-like"/>
    <property type="match status" value="1"/>
</dbReference>
<reference evidence="6 7" key="1">
    <citation type="journal article" date="2013" name="ISME J.">
        <title>Comparative genomics of pathogenic lineages of Vibrio nigripulchritudo identifies virulence-associated traits.</title>
        <authorList>
            <person name="Goudenege D."/>
            <person name="Labreuche Y."/>
            <person name="Krin E."/>
            <person name="Ansquer D."/>
            <person name="Mangenot S."/>
            <person name="Calteau A."/>
            <person name="Medigue C."/>
            <person name="Mazel D."/>
            <person name="Polz M.F."/>
            <person name="Le Roux F."/>
        </authorList>
    </citation>
    <scope>NUCLEOTIDE SEQUENCE [LARGE SCALE GENOMIC DNA]</scope>
    <source>
        <strain evidence="6 7">SOn1</strain>
    </source>
</reference>
<feature type="transmembrane region" description="Helical" evidence="5">
    <location>
        <begin position="12"/>
        <end position="33"/>
    </location>
</feature>
<dbReference type="InterPro" id="IPR023352">
    <property type="entry name" value="MAPEG-like_dom_sf"/>
</dbReference>
<name>A0AAV2VLE5_9VIBR</name>